<protein>
    <submittedName>
        <fullName evidence="1">Uncharacterized protein</fullName>
    </submittedName>
</protein>
<reference evidence="1 2" key="1">
    <citation type="journal article" date="2013" name="PLoS ONE">
        <title>Cultivation and Complete Genome Sequencing of Gloeobacter kilaueensis sp. nov., from a Lava Cave in Kilauea Caldera, Hawai'i.</title>
        <authorList>
            <person name="Saw J.H."/>
            <person name="Schatz M."/>
            <person name="Brown M.V."/>
            <person name="Kunkel D.D."/>
            <person name="Foster J.S."/>
            <person name="Shick H."/>
            <person name="Christensen S."/>
            <person name="Hou S."/>
            <person name="Wan X."/>
            <person name="Donachie S.P."/>
        </authorList>
    </citation>
    <scope>NUCLEOTIDE SEQUENCE [LARGE SCALE GENOMIC DNA]</scope>
    <source>
        <strain evidence="2">JS</strain>
    </source>
</reference>
<name>U5QLD3_GLOK1</name>
<organism evidence="1 2">
    <name type="scientific">Gloeobacter kilaueensis (strain ATCC BAA-2537 / CCAP 1431/1 / ULC 316 / JS1)</name>
    <dbReference type="NCBI Taxonomy" id="1183438"/>
    <lineage>
        <taxon>Bacteria</taxon>
        <taxon>Bacillati</taxon>
        <taxon>Cyanobacteriota</taxon>
        <taxon>Cyanophyceae</taxon>
        <taxon>Gloeobacterales</taxon>
        <taxon>Gloeobacteraceae</taxon>
        <taxon>Gloeobacter</taxon>
    </lineage>
</organism>
<sequence length="63" mass="6872">MSEERDCCFGPDPALSDAVLQVQVLTISEPLPVHAALTQAGLTLQQRCQRLPEQIQPQSVQEG</sequence>
<gene>
    <name evidence="1" type="ORF">GKIL_2229</name>
</gene>
<evidence type="ECO:0000313" key="2">
    <source>
        <dbReference type="Proteomes" id="UP000017396"/>
    </source>
</evidence>
<dbReference type="KEGG" id="glj:GKIL_2229"/>
<evidence type="ECO:0000313" key="1">
    <source>
        <dbReference type="EMBL" id="AGY58475.1"/>
    </source>
</evidence>
<dbReference type="AlphaFoldDB" id="U5QLD3"/>
<keyword evidence="2" id="KW-1185">Reference proteome</keyword>
<dbReference type="HOGENOM" id="CLU_2879518_0_0_3"/>
<accession>U5QLD3</accession>
<dbReference type="Proteomes" id="UP000017396">
    <property type="component" value="Chromosome"/>
</dbReference>
<dbReference type="OrthoDB" id="10013154at2"/>
<proteinExistence type="predicted"/>
<dbReference type="RefSeq" id="WP_023173631.1">
    <property type="nucleotide sequence ID" value="NC_022600.1"/>
</dbReference>
<dbReference type="EMBL" id="CP003587">
    <property type="protein sequence ID" value="AGY58475.1"/>
    <property type="molecule type" value="Genomic_DNA"/>
</dbReference>